<gene>
    <name evidence="3" type="ORF">JCM21142_31164</name>
</gene>
<dbReference type="OrthoDB" id="975117at2"/>
<dbReference type="RefSeq" id="WP_027472315.1">
    <property type="nucleotide sequence ID" value="NZ_BAMD01000010.1"/>
</dbReference>
<feature type="chain" id="PRO_5004906554" description="SusE outer membrane protein domain-containing protein" evidence="1">
    <location>
        <begin position="23"/>
        <end position="350"/>
    </location>
</feature>
<comment type="caution">
    <text evidence="3">The sequence shown here is derived from an EMBL/GenBank/DDBJ whole genome shotgun (WGS) entry which is preliminary data.</text>
</comment>
<keyword evidence="1" id="KW-0732">Signal</keyword>
<evidence type="ECO:0000256" key="1">
    <source>
        <dbReference type="SAM" id="SignalP"/>
    </source>
</evidence>
<dbReference type="InterPro" id="IPR025970">
    <property type="entry name" value="SusE"/>
</dbReference>
<accession>W7YDF9</accession>
<protein>
    <recommendedName>
        <fullName evidence="2">SusE outer membrane protein domain-containing protein</fullName>
    </recommendedName>
</protein>
<sequence length="350" mass="38081">MKNYYIILFALLGLLTLTTSCEKDGDEPIIRKTVIAPEILTMPDLELLRANGDNEVTFVCSPVDAGFNASVNYFLEACPEGDGFQNVIQVYKGTTCSQIVLTVSELNAILLDGFKEDVTSSADFRIRCELETDAGMGVSSLEYSSQTVTTDVTVFGLLRLDVIVAGATGTPQKIVTLASDGFYEGFVKLEAGDSFTLLDPDNNITYGVNGSSLAKDGAAIAVEDAGWYKISAHTVDLTFENLRYLVGIVGVVNDWSAPDLVMDYDIDGKYWYLNAVVLPNGGMKFRHNEDWSNDFNFGVVDNSVELDFTNISLVNAGDSQDILMDAGTYDIKLWIDLDGDSKCSIVSSNP</sequence>
<evidence type="ECO:0000313" key="3">
    <source>
        <dbReference type="EMBL" id="GAF02526.1"/>
    </source>
</evidence>
<dbReference type="Gene3D" id="2.60.40.3620">
    <property type="match status" value="1"/>
</dbReference>
<organism evidence="3 4">
    <name type="scientific">Saccharicrinis fermentans DSM 9555 = JCM 21142</name>
    <dbReference type="NCBI Taxonomy" id="869213"/>
    <lineage>
        <taxon>Bacteria</taxon>
        <taxon>Pseudomonadati</taxon>
        <taxon>Bacteroidota</taxon>
        <taxon>Bacteroidia</taxon>
        <taxon>Marinilabiliales</taxon>
        <taxon>Marinilabiliaceae</taxon>
        <taxon>Saccharicrinis</taxon>
    </lineage>
</organism>
<reference evidence="3 4" key="1">
    <citation type="journal article" date="2014" name="Genome Announc.">
        <title>Draft Genome Sequence of Cytophaga fermentans JCM 21142T, a Facultative Anaerobe Isolated from Marine Mud.</title>
        <authorList>
            <person name="Starns D."/>
            <person name="Oshima K."/>
            <person name="Suda W."/>
            <person name="Iino T."/>
            <person name="Yuki M."/>
            <person name="Inoue J."/>
            <person name="Kitamura K."/>
            <person name="Iida T."/>
            <person name="Darby A."/>
            <person name="Hattori M."/>
            <person name="Ohkuma M."/>
        </authorList>
    </citation>
    <scope>NUCLEOTIDE SEQUENCE [LARGE SCALE GENOMIC DNA]</scope>
    <source>
        <strain evidence="3 4">JCM 21142</strain>
    </source>
</reference>
<dbReference type="PROSITE" id="PS51257">
    <property type="entry name" value="PROKAR_LIPOPROTEIN"/>
    <property type="match status" value="1"/>
</dbReference>
<evidence type="ECO:0000313" key="4">
    <source>
        <dbReference type="Proteomes" id="UP000019402"/>
    </source>
</evidence>
<dbReference type="EMBL" id="BAMD01000010">
    <property type="protein sequence ID" value="GAF02526.1"/>
    <property type="molecule type" value="Genomic_DNA"/>
</dbReference>
<evidence type="ECO:0000259" key="2">
    <source>
        <dbReference type="Pfam" id="PF14292"/>
    </source>
</evidence>
<dbReference type="STRING" id="869213.GCA_000517085_02788"/>
<keyword evidence="4" id="KW-1185">Reference proteome</keyword>
<dbReference type="Pfam" id="PF14292">
    <property type="entry name" value="SusE"/>
    <property type="match status" value="1"/>
</dbReference>
<dbReference type="AlphaFoldDB" id="W7YDF9"/>
<feature type="domain" description="SusE outer membrane protein" evidence="2">
    <location>
        <begin position="44"/>
        <end position="126"/>
    </location>
</feature>
<dbReference type="eggNOG" id="ENOG502Z9ND">
    <property type="taxonomic scope" value="Bacteria"/>
</dbReference>
<feature type="signal peptide" evidence="1">
    <location>
        <begin position="1"/>
        <end position="22"/>
    </location>
</feature>
<dbReference type="Proteomes" id="UP000019402">
    <property type="component" value="Unassembled WGS sequence"/>
</dbReference>
<name>W7YDF9_9BACT</name>
<proteinExistence type="predicted"/>